<keyword evidence="6" id="KW-0813">Transport</keyword>
<keyword evidence="6" id="KW-1003">Cell membrane</keyword>
<keyword evidence="2 6" id="KW-0812">Transmembrane</keyword>
<dbReference type="Proteomes" id="UP000199671">
    <property type="component" value="Unassembled WGS sequence"/>
</dbReference>
<dbReference type="PANTHER" id="PTHR43229">
    <property type="entry name" value="NODULATION PROTEIN J"/>
    <property type="match status" value="1"/>
</dbReference>
<evidence type="ECO:0000256" key="6">
    <source>
        <dbReference type="RuleBase" id="RU361157"/>
    </source>
</evidence>
<comment type="subcellular location">
    <subcellularLocation>
        <location evidence="6">Cell membrane</location>
        <topology evidence="6">Multi-pass membrane protein</topology>
    </subcellularLocation>
    <subcellularLocation>
        <location evidence="1">Membrane</location>
        <topology evidence="1">Multi-pass membrane protein</topology>
    </subcellularLocation>
</comment>
<dbReference type="InterPro" id="IPR000412">
    <property type="entry name" value="ABC_2_transport"/>
</dbReference>
<feature type="transmembrane region" description="Helical" evidence="6">
    <location>
        <begin position="133"/>
        <end position="158"/>
    </location>
</feature>
<dbReference type="PIRSF" id="PIRSF006648">
    <property type="entry name" value="DrrB"/>
    <property type="match status" value="1"/>
</dbReference>
<dbReference type="GO" id="GO:0043190">
    <property type="term" value="C:ATP-binding cassette (ABC) transporter complex"/>
    <property type="evidence" value="ECO:0007669"/>
    <property type="project" value="InterPro"/>
</dbReference>
<feature type="domain" description="ABC transmembrane type-2" evidence="7">
    <location>
        <begin position="20"/>
        <end position="247"/>
    </location>
</feature>
<dbReference type="InterPro" id="IPR013525">
    <property type="entry name" value="ABC2_TM"/>
</dbReference>
<sequence length="247" mass="25965">MTPFKALTVSLARTSLRDPSTMFFSYVFPPALLVVLALTMGDQPGMDGHDIVDFISPNVMGFGVAFVGMFAGATTIVEWREKGVGRILRNAPMSVSSILASALTVAVVSALVQAVLVALTGFVPAVGVTLTPWALLAVVPVFLGTLVFYSLGMLVGLVLPTVTAVSLAVMIVVLPMGFASGAVLPLEMMPGWMQTLSGFLPLTYLLDALRWPLTGVTELSDALIGLGVTGAVGATLFWASTKLMRWT</sequence>
<reference evidence="8 9" key="1">
    <citation type="submission" date="2016-10" db="EMBL/GenBank/DDBJ databases">
        <authorList>
            <person name="de Groot N.N."/>
        </authorList>
    </citation>
    <scope>NUCLEOTIDE SEQUENCE [LARGE SCALE GENOMIC DNA]</scope>
    <source>
        <strain evidence="8 9">KPR-7B</strain>
    </source>
</reference>
<dbReference type="InterPro" id="IPR047817">
    <property type="entry name" value="ABC2_TM_bact-type"/>
</dbReference>
<feature type="transmembrane region" description="Helical" evidence="6">
    <location>
        <begin position="165"/>
        <end position="186"/>
    </location>
</feature>
<evidence type="ECO:0000313" key="9">
    <source>
        <dbReference type="Proteomes" id="UP000199671"/>
    </source>
</evidence>
<evidence type="ECO:0000256" key="2">
    <source>
        <dbReference type="ARBA" id="ARBA00022692"/>
    </source>
</evidence>
<feature type="transmembrane region" description="Helical" evidence="6">
    <location>
        <begin position="59"/>
        <end position="77"/>
    </location>
</feature>
<keyword evidence="5" id="KW-0046">Antibiotic resistance</keyword>
<evidence type="ECO:0000313" key="8">
    <source>
        <dbReference type="EMBL" id="SDN28652.1"/>
    </source>
</evidence>
<comment type="similarity">
    <text evidence="6">Belongs to the ABC-2 integral membrane protein family.</text>
</comment>
<dbReference type="PANTHER" id="PTHR43229:SF2">
    <property type="entry name" value="NODULATION PROTEIN J"/>
    <property type="match status" value="1"/>
</dbReference>
<feature type="transmembrane region" description="Helical" evidence="6">
    <location>
        <begin position="222"/>
        <end position="239"/>
    </location>
</feature>
<dbReference type="PROSITE" id="PS51012">
    <property type="entry name" value="ABC_TM2"/>
    <property type="match status" value="1"/>
</dbReference>
<accession>A0A1H0A490</accession>
<dbReference type="RefSeq" id="WP_092613021.1">
    <property type="nucleotide sequence ID" value="NZ_FNHU01000022.1"/>
</dbReference>
<keyword evidence="3 6" id="KW-1133">Transmembrane helix</keyword>
<dbReference type="GO" id="GO:0140359">
    <property type="term" value="F:ABC-type transporter activity"/>
    <property type="evidence" value="ECO:0007669"/>
    <property type="project" value="InterPro"/>
</dbReference>
<evidence type="ECO:0000256" key="4">
    <source>
        <dbReference type="ARBA" id="ARBA00023136"/>
    </source>
</evidence>
<dbReference type="AlphaFoldDB" id="A0A1H0A490"/>
<name>A0A1H0A490_9ACTO</name>
<feature type="transmembrane region" description="Helical" evidence="6">
    <location>
        <begin position="98"/>
        <end position="127"/>
    </location>
</feature>
<dbReference type="InterPro" id="IPR051784">
    <property type="entry name" value="Nod_factor_ABC_transporter"/>
</dbReference>
<dbReference type="EMBL" id="FNHU01000022">
    <property type="protein sequence ID" value="SDN28652.1"/>
    <property type="molecule type" value="Genomic_DNA"/>
</dbReference>
<dbReference type="GO" id="GO:0046677">
    <property type="term" value="P:response to antibiotic"/>
    <property type="evidence" value="ECO:0007669"/>
    <property type="project" value="UniProtKB-KW"/>
</dbReference>
<protein>
    <recommendedName>
        <fullName evidence="6">Transport permease protein</fullName>
    </recommendedName>
</protein>
<evidence type="ECO:0000256" key="1">
    <source>
        <dbReference type="ARBA" id="ARBA00004141"/>
    </source>
</evidence>
<evidence type="ECO:0000259" key="7">
    <source>
        <dbReference type="PROSITE" id="PS51012"/>
    </source>
</evidence>
<keyword evidence="4 6" id="KW-0472">Membrane</keyword>
<organism evidence="8 9">
    <name type="scientific">Actinomyces ruminicola</name>
    <dbReference type="NCBI Taxonomy" id="332524"/>
    <lineage>
        <taxon>Bacteria</taxon>
        <taxon>Bacillati</taxon>
        <taxon>Actinomycetota</taxon>
        <taxon>Actinomycetes</taxon>
        <taxon>Actinomycetales</taxon>
        <taxon>Actinomycetaceae</taxon>
        <taxon>Actinomyces</taxon>
    </lineage>
</organism>
<dbReference type="Pfam" id="PF01061">
    <property type="entry name" value="ABC2_membrane"/>
    <property type="match status" value="1"/>
</dbReference>
<dbReference type="PRINTS" id="PR00164">
    <property type="entry name" value="ABC2TRNSPORT"/>
</dbReference>
<feature type="transmembrane region" description="Helical" evidence="6">
    <location>
        <begin position="21"/>
        <end position="39"/>
    </location>
</feature>
<evidence type="ECO:0000256" key="3">
    <source>
        <dbReference type="ARBA" id="ARBA00022989"/>
    </source>
</evidence>
<gene>
    <name evidence="8" type="ORF">SAMN04487766_1223</name>
</gene>
<proteinExistence type="inferred from homology"/>
<dbReference type="OrthoDB" id="63188at2"/>
<evidence type="ECO:0000256" key="5">
    <source>
        <dbReference type="ARBA" id="ARBA00023251"/>
    </source>
</evidence>